<feature type="domain" description="Flavodoxin-like" evidence="1">
    <location>
        <begin position="5"/>
        <end position="169"/>
    </location>
</feature>
<dbReference type="Proteomes" id="UP001143747">
    <property type="component" value="Unassembled WGS sequence"/>
</dbReference>
<accession>A0A9Q4KU99</accession>
<dbReference type="Pfam" id="PF12724">
    <property type="entry name" value="Flavodoxin_5"/>
    <property type="match status" value="1"/>
</dbReference>
<dbReference type="InterPro" id="IPR001226">
    <property type="entry name" value="Flavodoxin_CS"/>
</dbReference>
<organism evidence="2 3">
    <name type="scientific">Methanogenium marinum</name>
    <dbReference type="NCBI Taxonomy" id="348610"/>
    <lineage>
        <taxon>Archaea</taxon>
        <taxon>Methanobacteriati</taxon>
        <taxon>Methanobacteriota</taxon>
        <taxon>Stenosarchaea group</taxon>
        <taxon>Methanomicrobia</taxon>
        <taxon>Methanomicrobiales</taxon>
        <taxon>Methanomicrobiaceae</taxon>
        <taxon>Methanogenium</taxon>
    </lineage>
</organism>
<gene>
    <name evidence="2" type="ORF">L0665_10095</name>
</gene>
<dbReference type="InterPro" id="IPR008254">
    <property type="entry name" value="Flavodoxin/NO_synth"/>
</dbReference>
<evidence type="ECO:0000313" key="2">
    <source>
        <dbReference type="EMBL" id="MDE4908957.1"/>
    </source>
</evidence>
<evidence type="ECO:0000313" key="3">
    <source>
        <dbReference type="Proteomes" id="UP001143747"/>
    </source>
</evidence>
<keyword evidence="3" id="KW-1185">Reference proteome</keyword>
<comment type="caution">
    <text evidence="2">The sequence shown here is derived from an EMBL/GenBank/DDBJ whole genome shotgun (WGS) entry which is preliminary data.</text>
</comment>
<dbReference type="GO" id="GO:0006783">
    <property type="term" value="P:heme biosynthetic process"/>
    <property type="evidence" value="ECO:0007669"/>
    <property type="project" value="TreeGrafter"/>
</dbReference>
<dbReference type="Gene3D" id="3.40.50.360">
    <property type="match status" value="1"/>
</dbReference>
<evidence type="ECO:0000259" key="1">
    <source>
        <dbReference type="PROSITE" id="PS50902"/>
    </source>
</evidence>
<protein>
    <submittedName>
        <fullName evidence="2">Flavodoxin domain-containing protein</fullName>
    </submittedName>
</protein>
<dbReference type="RefSeq" id="WP_274925566.1">
    <property type="nucleotide sequence ID" value="NZ_JAKELO010000002.1"/>
</dbReference>
<dbReference type="InterPro" id="IPR029039">
    <property type="entry name" value="Flavoprotein-like_sf"/>
</dbReference>
<dbReference type="InterPro" id="IPR026816">
    <property type="entry name" value="Flavodoxin_dom"/>
</dbReference>
<dbReference type="GO" id="GO:0010181">
    <property type="term" value="F:FMN binding"/>
    <property type="evidence" value="ECO:0007669"/>
    <property type="project" value="InterPro"/>
</dbReference>
<dbReference type="AlphaFoldDB" id="A0A9Q4KU99"/>
<dbReference type="PROSITE" id="PS00201">
    <property type="entry name" value="FLAVODOXIN"/>
    <property type="match status" value="1"/>
</dbReference>
<dbReference type="GO" id="GO:0009055">
    <property type="term" value="F:electron transfer activity"/>
    <property type="evidence" value="ECO:0007669"/>
    <property type="project" value="InterPro"/>
</dbReference>
<reference evidence="2" key="1">
    <citation type="submission" date="2022-01" db="EMBL/GenBank/DDBJ databases">
        <title>Draft genome of Methanogenium marinum DSM 15558.</title>
        <authorList>
            <person name="Chen S.-C."/>
            <person name="You Y.-T."/>
        </authorList>
    </citation>
    <scope>NUCLEOTIDE SEQUENCE</scope>
    <source>
        <strain evidence="2">DSM 15558</strain>
    </source>
</reference>
<proteinExistence type="predicted"/>
<sequence>MNNRILVIYATKYGATEGIATAIAEGLQKHDRDVDVRNVKEIFDISGYSAVIIGSPIYYGKVLPELVTFASLHKNMLHEIPVIGFLSGYSLLDISPDKKQAASAAFDPVREHIELRDIGYFAGKIAEEQLSFKDKTVMKITGVKPGDYRNMEAVYIWAQGLIDLCLLQL</sequence>
<dbReference type="EMBL" id="JAKELO010000002">
    <property type="protein sequence ID" value="MDE4908957.1"/>
    <property type="molecule type" value="Genomic_DNA"/>
</dbReference>
<dbReference type="SUPFAM" id="SSF52218">
    <property type="entry name" value="Flavoproteins"/>
    <property type="match status" value="1"/>
</dbReference>
<dbReference type="PANTHER" id="PTHR38030:SF2">
    <property type="entry name" value="PROTOPORPHYRINOGEN IX DEHYDROGENASE [QUINONE]"/>
    <property type="match status" value="1"/>
</dbReference>
<name>A0A9Q4KU99_9EURY</name>
<dbReference type="InterPro" id="IPR052200">
    <property type="entry name" value="Protoporphyrinogen_IX_DH"/>
</dbReference>
<dbReference type="GO" id="GO:0070819">
    <property type="term" value="F:menaquinone-dependent protoporphyrinogen oxidase activity"/>
    <property type="evidence" value="ECO:0007669"/>
    <property type="project" value="TreeGrafter"/>
</dbReference>
<dbReference type="PANTHER" id="PTHR38030">
    <property type="entry name" value="PROTOPORPHYRINOGEN IX DEHYDROGENASE [MENAQUINONE]"/>
    <property type="match status" value="1"/>
</dbReference>
<dbReference type="PROSITE" id="PS50902">
    <property type="entry name" value="FLAVODOXIN_LIKE"/>
    <property type="match status" value="1"/>
</dbReference>